<proteinExistence type="predicted"/>
<gene>
    <name evidence="2" type="ORF">ENO26_02605</name>
</gene>
<dbReference type="SUPFAM" id="SSF47598">
    <property type="entry name" value="Ribbon-helix-helix"/>
    <property type="match status" value="1"/>
</dbReference>
<dbReference type="EMBL" id="DSEU01000015">
    <property type="protein sequence ID" value="HEM66450.1"/>
    <property type="molecule type" value="Genomic_DNA"/>
</dbReference>
<protein>
    <submittedName>
        <fullName evidence="2">Ribbon-helix-helix domain-containing protein</fullName>
    </submittedName>
</protein>
<reference evidence="2" key="1">
    <citation type="journal article" date="2020" name="mSystems">
        <title>Genome- and Community-Level Interaction Insights into Carbon Utilization and Element Cycling Functions of Hydrothermarchaeota in Hydrothermal Sediment.</title>
        <authorList>
            <person name="Zhou Z."/>
            <person name="Liu Y."/>
            <person name="Xu W."/>
            <person name="Pan J."/>
            <person name="Luo Z.H."/>
            <person name="Li M."/>
        </authorList>
    </citation>
    <scope>NUCLEOTIDE SEQUENCE [LARGE SCALE GENOMIC DNA]</scope>
    <source>
        <strain evidence="2">SpSt-125</strain>
    </source>
</reference>
<dbReference type="AlphaFoldDB" id="A0A7J2U0U4"/>
<dbReference type="PANTHER" id="PTHR34719">
    <property type="entry name" value="NICKEL-RESPONSIVE REGULATOR"/>
    <property type="match status" value="1"/>
</dbReference>
<dbReference type="GO" id="GO:0003677">
    <property type="term" value="F:DNA binding"/>
    <property type="evidence" value="ECO:0007669"/>
    <property type="project" value="TreeGrafter"/>
</dbReference>
<dbReference type="InterPro" id="IPR027271">
    <property type="entry name" value="Acetolactate_synth/TF_NikR_C"/>
</dbReference>
<evidence type="ECO:0000259" key="1">
    <source>
        <dbReference type="Pfam" id="PF01402"/>
    </source>
</evidence>
<dbReference type="GO" id="GO:0006355">
    <property type="term" value="P:regulation of DNA-templated transcription"/>
    <property type="evidence" value="ECO:0007669"/>
    <property type="project" value="InterPro"/>
</dbReference>
<name>A0A7J2U0U4_9CREN</name>
<dbReference type="SUPFAM" id="SSF55021">
    <property type="entry name" value="ACT-like"/>
    <property type="match status" value="1"/>
</dbReference>
<dbReference type="InterPro" id="IPR050192">
    <property type="entry name" value="CopG/NikR_regulator"/>
</dbReference>
<dbReference type="InterPro" id="IPR002145">
    <property type="entry name" value="CopG"/>
</dbReference>
<sequence length="126" mass="14136">MAKKRFGVSIEQRLYSKLDEVTKSLGVDRSAVVEEALRNYLSDLNHLAKAHTCCGLVVVEDPDTVEMERILAGYKDIIVNYSHHHIAGKCIYTIMVLGNSEALATFYSRVSKTKGHGKRYIPLHSD</sequence>
<organism evidence="2">
    <name type="scientific">Ignisphaera aggregans</name>
    <dbReference type="NCBI Taxonomy" id="334771"/>
    <lineage>
        <taxon>Archaea</taxon>
        <taxon>Thermoproteota</taxon>
        <taxon>Thermoprotei</taxon>
        <taxon>Desulfurococcales</taxon>
        <taxon>Desulfurococcaceae</taxon>
        <taxon>Ignisphaera</taxon>
    </lineage>
</organism>
<comment type="caution">
    <text evidence="2">The sequence shown here is derived from an EMBL/GenBank/DDBJ whole genome shotgun (WGS) entry which is preliminary data.</text>
</comment>
<dbReference type="Gene3D" id="3.30.70.1150">
    <property type="entry name" value="ACT-like. Chain A, domain 2"/>
    <property type="match status" value="1"/>
</dbReference>
<dbReference type="PANTHER" id="PTHR34719:SF2">
    <property type="entry name" value="NICKEL-RESPONSIVE REGULATOR"/>
    <property type="match status" value="1"/>
</dbReference>
<dbReference type="InterPro" id="IPR010985">
    <property type="entry name" value="Ribbon_hlx_hlx"/>
</dbReference>
<dbReference type="CDD" id="cd22231">
    <property type="entry name" value="RHH_NikR_HicB-like"/>
    <property type="match status" value="1"/>
</dbReference>
<accession>A0A7J2U0U4</accession>
<dbReference type="InterPro" id="IPR045865">
    <property type="entry name" value="ACT-like_dom_sf"/>
</dbReference>
<feature type="domain" description="Ribbon-helix-helix protein CopG" evidence="1">
    <location>
        <begin position="4"/>
        <end position="41"/>
    </location>
</feature>
<dbReference type="Pfam" id="PF01402">
    <property type="entry name" value="RHH_1"/>
    <property type="match status" value="1"/>
</dbReference>
<evidence type="ECO:0000313" key="2">
    <source>
        <dbReference type="EMBL" id="HEM66450.1"/>
    </source>
</evidence>